<proteinExistence type="predicted"/>
<keyword evidence="2" id="KW-1185">Reference proteome</keyword>
<accession>Q21R73</accession>
<dbReference type="OrthoDB" id="5740743at2"/>
<reference evidence="2" key="1">
    <citation type="submission" date="2006-02" db="EMBL/GenBank/DDBJ databases">
        <title>Complete sequence of chromosome of Rhodoferax ferrireducens DSM 15236.</title>
        <authorList>
            <person name="Copeland A."/>
            <person name="Lucas S."/>
            <person name="Lapidus A."/>
            <person name="Barry K."/>
            <person name="Detter J.C."/>
            <person name="Glavina del Rio T."/>
            <person name="Hammon N."/>
            <person name="Israni S."/>
            <person name="Pitluck S."/>
            <person name="Brettin T."/>
            <person name="Bruce D."/>
            <person name="Han C."/>
            <person name="Tapia R."/>
            <person name="Gilna P."/>
            <person name="Kiss H."/>
            <person name="Schmutz J."/>
            <person name="Larimer F."/>
            <person name="Land M."/>
            <person name="Kyrpides N."/>
            <person name="Ivanova N."/>
            <person name="Richardson P."/>
        </authorList>
    </citation>
    <scope>NUCLEOTIDE SEQUENCE [LARGE SCALE GENOMIC DNA]</scope>
    <source>
        <strain evidence="2">ATCC BAA-621 / DSM 15236 / T118</strain>
    </source>
</reference>
<sequence>MAKIEQLELNAQRERLNADVKKMVEKYRSIFEWDVPDIDQALADRLIVAAIRQALDNIENALPGPAPT</sequence>
<dbReference type="KEGG" id="rfr:Rfer_4032"/>
<organism evidence="1 2">
    <name type="scientific">Albidiferax ferrireducens (strain ATCC BAA-621 / DSM 15236 / T118)</name>
    <name type="common">Rhodoferax ferrireducens</name>
    <dbReference type="NCBI Taxonomy" id="338969"/>
    <lineage>
        <taxon>Bacteria</taxon>
        <taxon>Pseudomonadati</taxon>
        <taxon>Pseudomonadota</taxon>
        <taxon>Betaproteobacteria</taxon>
        <taxon>Burkholderiales</taxon>
        <taxon>Comamonadaceae</taxon>
        <taxon>Rhodoferax</taxon>
    </lineage>
</organism>
<dbReference type="RefSeq" id="WP_011466292.1">
    <property type="nucleotide sequence ID" value="NC_007908.1"/>
</dbReference>
<protein>
    <submittedName>
        <fullName evidence="1">Uncharacterized protein</fullName>
    </submittedName>
</protein>
<dbReference type="EMBL" id="CP000267">
    <property type="protein sequence ID" value="ABD71730.1"/>
    <property type="molecule type" value="Genomic_DNA"/>
</dbReference>
<name>Q21R73_ALBFT</name>
<dbReference type="AlphaFoldDB" id="Q21R73"/>
<dbReference type="Proteomes" id="UP000008332">
    <property type="component" value="Chromosome"/>
</dbReference>
<dbReference type="HOGENOM" id="CLU_206301_0_0_4"/>
<dbReference type="STRING" id="338969.Rfer_4032"/>
<evidence type="ECO:0000313" key="2">
    <source>
        <dbReference type="Proteomes" id="UP000008332"/>
    </source>
</evidence>
<gene>
    <name evidence="1" type="ordered locus">Rfer_4032</name>
</gene>
<evidence type="ECO:0000313" key="1">
    <source>
        <dbReference type="EMBL" id="ABD71730.1"/>
    </source>
</evidence>
<dbReference type="eggNOG" id="ENOG5033G8J">
    <property type="taxonomic scope" value="Bacteria"/>
</dbReference>